<evidence type="ECO:0000259" key="3">
    <source>
        <dbReference type="Pfam" id="PF02342"/>
    </source>
</evidence>
<gene>
    <name evidence="4" type="ORF">ACFF45_01700</name>
</gene>
<dbReference type="CDD" id="cd06974">
    <property type="entry name" value="TerD_like"/>
    <property type="match status" value="1"/>
</dbReference>
<dbReference type="Proteomes" id="UP001589709">
    <property type="component" value="Unassembled WGS sequence"/>
</dbReference>
<evidence type="ECO:0000256" key="1">
    <source>
        <dbReference type="ARBA" id="ARBA00008775"/>
    </source>
</evidence>
<dbReference type="Pfam" id="PF02342">
    <property type="entry name" value="TerD"/>
    <property type="match status" value="1"/>
</dbReference>
<protein>
    <submittedName>
        <fullName evidence="4">TerD family protein</fullName>
    </submittedName>
</protein>
<reference evidence="4 5" key="1">
    <citation type="submission" date="2024-09" db="EMBL/GenBank/DDBJ databases">
        <authorList>
            <person name="Sun Q."/>
            <person name="Mori K."/>
        </authorList>
    </citation>
    <scope>NUCLEOTIDE SEQUENCE [LARGE SCALE GENOMIC DNA]</scope>
    <source>
        <strain evidence="4 5">JCM 6917</strain>
    </source>
</reference>
<feature type="compositionally biased region" description="Gly residues" evidence="2">
    <location>
        <begin position="212"/>
        <end position="227"/>
    </location>
</feature>
<accession>A0ABV5MU53</accession>
<dbReference type="InterPro" id="IPR051324">
    <property type="entry name" value="Stress/Tellurium_Resist"/>
</dbReference>
<feature type="domain" description="TerD" evidence="3">
    <location>
        <begin position="37"/>
        <end position="163"/>
    </location>
</feature>
<dbReference type="PANTHER" id="PTHR32097:SF4">
    <property type="entry name" value="GENERAL STRESS PROTEIN 16U"/>
    <property type="match status" value="1"/>
</dbReference>
<evidence type="ECO:0000313" key="5">
    <source>
        <dbReference type="Proteomes" id="UP001589709"/>
    </source>
</evidence>
<dbReference type="RefSeq" id="WP_381340867.1">
    <property type="nucleotide sequence ID" value="NZ_JBHMCY010000002.1"/>
</dbReference>
<keyword evidence="5" id="KW-1185">Reference proteome</keyword>
<dbReference type="EMBL" id="JBHMCY010000002">
    <property type="protein sequence ID" value="MFB9461476.1"/>
    <property type="molecule type" value="Genomic_DNA"/>
</dbReference>
<feature type="non-terminal residue" evidence="4">
    <location>
        <position position="307"/>
    </location>
</feature>
<comment type="caution">
    <text evidence="4">The sequence shown here is derived from an EMBL/GenBank/DDBJ whole genome shotgun (WGS) entry which is preliminary data.</text>
</comment>
<feature type="region of interest" description="Disordered" evidence="2">
    <location>
        <begin position="185"/>
        <end position="307"/>
    </location>
</feature>
<feature type="compositionally biased region" description="Polar residues" evidence="2">
    <location>
        <begin position="228"/>
        <end position="239"/>
    </location>
</feature>
<dbReference type="Gene3D" id="2.60.60.30">
    <property type="entry name" value="sav2460 like domains"/>
    <property type="match status" value="1"/>
</dbReference>
<dbReference type="InterPro" id="IPR003325">
    <property type="entry name" value="TerD"/>
</dbReference>
<evidence type="ECO:0000313" key="4">
    <source>
        <dbReference type="EMBL" id="MFB9461476.1"/>
    </source>
</evidence>
<proteinExistence type="inferred from homology"/>
<name>A0ABV5MU53_9ACTN</name>
<sequence>MTAELVRGQNHPLPQARLEIRVSAGKPIVAAATIGDEQGKVRDTERVAHPGAPTLPGLEVPRQAAAEHRLAVDLDALPDAVHRVHVLLALPTGAGGPARFGAVAAPFVAVTGLDGSEVASYTITGLEAETAVVALELYRRQGAWKVRAVGQGYAGGLAELLTDQGLPQAHRLAGTIHDAVAQGMSRSVAAPPPRAADGDRTRQAAAPALGQDHGGSPYGTTAHGGTGRTSQGSTAQTPHGTAGGRAGADPSSLPQPSAPTDPSPFARPSAPADASSFAEPSVPADPSPLARPSAPADASSFAEPSVP</sequence>
<evidence type="ECO:0000256" key="2">
    <source>
        <dbReference type="SAM" id="MobiDB-lite"/>
    </source>
</evidence>
<dbReference type="PANTHER" id="PTHR32097">
    <property type="entry name" value="CAMP-BINDING PROTEIN 1-RELATED"/>
    <property type="match status" value="1"/>
</dbReference>
<comment type="similarity">
    <text evidence="1">Belongs to the CAPAB/TerDEXZ family.</text>
</comment>
<organism evidence="4 5">
    <name type="scientific">Streptomyces cinereospinus</name>
    <dbReference type="NCBI Taxonomy" id="285561"/>
    <lineage>
        <taxon>Bacteria</taxon>
        <taxon>Bacillati</taxon>
        <taxon>Actinomycetota</taxon>
        <taxon>Actinomycetes</taxon>
        <taxon>Kitasatosporales</taxon>
        <taxon>Streptomycetaceae</taxon>
        <taxon>Streptomyces</taxon>
    </lineage>
</organism>